<dbReference type="AlphaFoldDB" id="N1Q912"/>
<dbReference type="Proteomes" id="UP000016932">
    <property type="component" value="Unassembled WGS sequence"/>
</dbReference>
<organism evidence="1 2">
    <name type="scientific">Pseudocercospora fijiensis (strain CIRAD86)</name>
    <name type="common">Black leaf streak disease fungus</name>
    <name type="synonym">Mycosphaerella fijiensis</name>
    <dbReference type="NCBI Taxonomy" id="383855"/>
    <lineage>
        <taxon>Eukaryota</taxon>
        <taxon>Fungi</taxon>
        <taxon>Dikarya</taxon>
        <taxon>Ascomycota</taxon>
        <taxon>Pezizomycotina</taxon>
        <taxon>Dothideomycetes</taxon>
        <taxon>Dothideomycetidae</taxon>
        <taxon>Mycosphaerellales</taxon>
        <taxon>Mycosphaerellaceae</taxon>
        <taxon>Pseudocercospora</taxon>
    </lineage>
</organism>
<dbReference type="RefSeq" id="XP_007920481.1">
    <property type="nucleotide sequence ID" value="XM_007922290.1"/>
</dbReference>
<name>N1Q912_PSEFD</name>
<feature type="non-terminal residue" evidence="1">
    <location>
        <position position="1"/>
    </location>
</feature>
<evidence type="ECO:0000313" key="2">
    <source>
        <dbReference type="Proteomes" id="UP000016932"/>
    </source>
</evidence>
<protein>
    <submittedName>
        <fullName evidence="1">Uncharacterized protein</fullName>
    </submittedName>
</protein>
<keyword evidence="2" id="KW-1185">Reference proteome</keyword>
<accession>N1Q912</accession>
<dbReference type="GeneID" id="19341225"/>
<sequence>KKRKLIDRGGYNALLPDLNKNSDQKNAIAATNDDNESDGDDDLRVLNEKTLEFRDTFKYIMRAADTTTHRRDEPYLRAYKEVHCTDLMDKKDKQQLHRKDINASQMSWANLANTLEEIAKGKDDPTKGYLAGRIAGEKELCHSNDDESMREMLKRKQVKCFQVLWLYYFEGQADEELLLSKDRAAVGTLQTVVQSRASSAERVQLRSTDRAVVVTSQTIV</sequence>
<dbReference type="KEGG" id="pfj:MYCFIDRAFT_76701"/>
<dbReference type="VEuPathDB" id="FungiDB:MYCFIDRAFT_76701"/>
<reference evidence="1 2" key="1">
    <citation type="journal article" date="2012" name="PLoS Pathog.">
        <title>Diverse lifestyles and strategies of plant pathogenesis encoded in the genomes of eighteen Dothideomycetes fungi.</title>
        <authorList>
            <person name="Ohm R.A."/>
            <person name="Feau N."/>
            <person name="Henrissat B."/>
            <person name="Schoch C.L."/>
            <person name="Horwitz B.A."/>
            <person name="Barry K.W."/>
            <person name="Condon B.J."/>
            <person name="Copeland A.C."/>
            <person name="Dhillon B."/>
            <person name="Glaser F."/>
            <person name="Hesse C.N."/>
            <person name="Kosti I."/>
            <person name="LaButti K."/>
            <person name="Lindquist E.A."/>
            <person name="Lucas S."/>
            <person name="Salamov A.A."/>
            <person name="Bradshaw R.E."/>
            <person name="Ciuffetti L."/>
            <person name="Hamelin R.C."/>
            <person name="Kema G.H.J."/>
            <person name="Lawrence C."/>
            <person name="Scott J.A."/>
            <person name="Spatafora J.W."/>
            <person name="Turgeon B.G."/>
            <person name="de Wit P.J.G.M."/>
            <person name="Zhong S."/>
            <person name="Goodwin S.B."/>
            <person name="Grigoriev I.V."/>
        </authorList>
    </citation>
    <scope>NUCLEOTIDE SEQUENCE [LARGE SCALE GENOMIC DNA]</scope>
    <source>
        <strain evidence="1 2">CIRAD86</strain>
    </source>
</reference>
<dbReference type="HOGENOM" id="CLU_1258810_0_0_1"/>
<evidence type="ECO:0000313" key="1">
    <source>
        <dbReference type="EMBL" id="EME89364.1"/>
    </source>
</evidence>
<gene>
    <name evidence="1" type="ORF">MYCFIDRAFT_76701</name>
</gene>
<proteinExistence type="predicted"/>
<dbReference type="EMBL" id="KB446555">
    <property type="protein sequence ID" value="EME89364.1"/>
    <property type="molecule type" value="Genomic_DNA"/>
</dbReference>